<keyword evidence="11 18" id="KW-0238">DNA-binding</keyword>
<evidence type="ECO:0000313" key="21">
    <source>
        <dbReference type="Proteomes" id="UP000289463"/>
    </source>
</evidence>
<evidence type="ECO:0000256" key="4">
    <source>
        <dbReference type="ARBA" id="ARBA00022581"/>
    </source>
</evidence>
<dbReference type="Pfam" id="PF00527">
    <property type="entry name" value="E7"/>
    <property type="match status" value="1"/>
</dbReference>
<dbReference type="GO" id="GO:0019904">
    <property type="term" value="F:protein domain specific binding"/>
    <property type="evidence" value="ECO:0007669"/>
    <property type="project" value="UniProtKB-UniRule"/>
</dbReference>
<keyword evidence="14 18" id="KW-1035">Host cytoplasm</keyword>
<evidence type="ECO:0000256" key="1">
    <source>
        <dbReference type="ARBA" id="ARBA00022504"/>
    </source>
</evidence>
<keyword evidence="15" id="KW-0922">Interferon antiviral system evasion</keyword>
<keyword evidence="12 18" id="KW-0010">Activator</keyword>
<evidence type="ECO:0000256" key="19">
    <source>
        <dbReference type="PIRNR" id="PIRNR003407"/>
    </source>
</evidence>
<comment type="caution">
    <text evidence="18">Lacks conserved residue(s) required for the propagation of feature annotation.</text>
</comment>
<keyword evidence="16 18" id="KW-0899">Viral immunoevasion</keyword>
<evidence type="ECO:0000256" key="2">
    <source>
        <dbReference type="ARBA" id="ARBA00022518"/>
    </source>
</evidence>
<evidence type="ECO:0000256" key="16">
    <source>
        <dbReference type="ARBA" id="ARBA00023280"/>
    </source>
</evidence>
<evidence type="ECO:0000256" key="12">
    <source>
        <dbReference type="ARBA" id="ARBA00023159"/>
    </source>
</evidence>
<comment type="similarity">
    <text evidence="18 19">Belongs to the papillomaviridae E7 protein family.</text>
</comment>
<comment type="function">
    <text evidence="18">Plays a role in viral genome replication by driving entry of quiescent cells into the cell cycle. Stimulation of progression from G1 to S phase allows the virus to efficiently use the cellular DNA replicating machinery to achieve viral genome replication. E7 protein has both transforming and trans-activating activities. Induces the disassembly of the E2F1 transcription factor from RB1, with subsequent transcriptional activation of E2F1-regulated S-phase genes. Interferes with host histone deacetylation mediated by HDAC1 and HDAC2, leading to transcription activation. Plays also a role in the inhibition of both antiviral and antiproliferative functions of host interferon alpha. Interaction with host TMEM173/STING impairs the ability of TMEM173/STING to sense cytosolic DNA and promote the production of type I interferon (IFN-alpha and IFN-beta).</text>
</comment>
<dbReference type="GO" id="GO:0008270">
    <property type="term" value="F:zinc ion binding"/>
    <property type="evidence" value="ECO:0007669"/>
    <property type="project" value="UniProtKB-KW"/>
</dbReference>
<dbReference type="GO" id="GO:0003700">
    <property type="term" value="F:DNA-binding transcription factor activity"/>
    <property type="evidence" value="ECO:0007669"/>
    <property type="project" value="UniProtKB-UniRule"/>
</dbReference>
<evidence type="ECO:0000256" key="6">
    <source>
        <dbReference type="ARBA" id="ARBA00022723"/>
    </source>
</evidence>
<feature type="short sequence motif" description="Nuclear export signal" evidence="18">
    <location>
        <begin position="68"/>
        <end position="76"/>
    </location>
</feature>
<keyword evidence="10 18" id="KW-0805">Transcription regulation</keyword>
<dbReference type="Proteomes" id="UP000289463">
    <property type="component" value="Segment"/>
</dbReference>
<keyword evidence="2 18" id="KW-0244">Early protein</keyword>
<comment type="function">
    <text evidence="19">E7 protein has both transforming and trans-activating activities.</text>
</comment>
<name>A0A2D2ALA9_9PAPI</name>
<dbReference type="PIRSF" id="PIRSF003407">
    <property type="entry name" value="Papvi_E7"/>
    <property type="match status" value="1"/>
</dbReference>
<evidence type="ECO:0000256" key="10">
    <source>
        <dbReference type="ARBA" id="ARBA00023015"/>
    </source>
</evidence>
<gene>
    <name evidence="18 20" type="primary">E7</name>
</gene>
<dbReference type="InterPro" id="IPR000148">
    <property type="entry name" value="Papilloma_E7"/>
</dbReference>
<comment type="domain">
    <text evidence="18">The E7 terminal domain is an intrinsically disordered domain, whose flexibility and conformational transitions confer target adaptability to the oncoprotein. It allows adaptation to a variety of protein targets and exposes the PEST degradation sequence that regulates its turnover in the cell.</text>
</comment>
<keyword evidence="8 18" id="KW-1114">Inhibition of host interferon signaling pathway by virus</keyword>
<accession>A0A2D2ALA9</accession>
<evidence type="ECO:0000256" key="18">
    <source>
        <dbReference type="HAMAP-Rule" id="MF_04004"/>
    </source>
</evidence>
<keyword evidence="9 18" id="KW-0862">Zinc</keyword>
<comment type="subunit">
    <text evidence="18">Homodimer. Homooligomer. Interacts with host RB1; this interaction induces dissociation of RB1-E2F1 complex thereby disrupting RB1 activity. Interacts with host EP300; this interaction represses EP300 transcriptional activity. Interacts with protein E2; this interaction inhibits E7 oncogenic activity. Interacts with host TMEM173/STING; this interaction impairs the ability of TMEM173/STING to sense cytosolic DNA and promote the production of type I interferon (IFN-alpha and IFN-beta).</text>
</comment>
<proteinExistence type="inferred from homology"/>
<keyword evidence="13 18" id="KW-0804">Transcription</keyword>
<comment type="PTM">
    <text evidence="18">Highly phosphorylated.</text>
</comment>
<dbReference type="GO" id="GO:0006351">
    <property type="term" value="P:DNA-templated transcription"/>
    <property type="evidence" value="ECO:0007669"/>
    <property type="project" value="UniProtKB-UniRule"/>
</dbReference>
<keyword evidence="5 18" id="KW-1090">Inhibition of host innate immune response by virus</keyword>
<dbReference type="GO" id="GO:0052170">
    <property type="term" value="P:symbiont-mediated suppression of host innate immune response"/>
    <property type="evidence" value="ECO:0007669"/>
    <property type="project" value="UniProtKB-KW"/>
</dbReference>
<evidence type="ECO:0000256" key="15">
    <source>
        <dbReference type="ARBA" id="ARBA00023258"/>
    </source>
</evidence>
<protein>
    <recommendedName>
        <fullName evidence="18 19">Protein E7</fullName>
    </recommendedName>
</protein>
<evidence type="ECO:0000313" key="20">
    <source>
        <dbReference type="EMBL" id="ATQ38227.1"/>
    </source>
</evidence>
<evidence type="ECO:0000256" key="9">
    <source>
        <dbReference type="ARBA" id="ARBA00022833"/>
    </source>
</evidence>
<keyword evidence="6 18" id="KW-0479">Metal-binding</keyword>
<keyword evidence="1 18" id="KW-1121">Modulation of host cell cycle by virus</keyword>
<dbReference type="GO" id="GO:0003677">
    <property type="term" value="F:DNA binding"/>
    <property type="evidence" value="ECO:0007669"/>
    <property type="project" value="UniProtKB-UniRule"/>
</dbReference>
<evidence type="ECO:0000256" key="3">
    <source>
        <dbReference type="ARBA" id="ARBA00022562"/>
    </source>
</evidence>
<dbReference type="GO" id="GO:0030430">
    <property type="term" value="C:host cell cytoplasm"/>
    <property type="evidence" value="ECO:0007669"/>
    <property type="project" value="UniProtKB-SubCell"/>
</dbReference>
<evidence type="ECO:0000256" key="13">
    <source>
        <dbReference type="ARBA" id="ARBA00023163"/>
    </source>
</evidence>
<dbReference type="EMBL" id="MF588698">
    <property type="protein sequence ID" value="ATQ38227.1"/>
    <property type="molecule type" value="Genomic_DNA"/>
</dbReference>
<dbReference type="GO" id="GO:0039645">
    <property type="term" value="P:symbiont-mediated perturbation of host cell cycle G1/S transition checkpoint"/>
    <property type="evidence" value="ECO:0007669"/>
    <property type="project" value="UniProtKB-UniRule"/>
</dbReference>
<evidence type="ECO:0000256" key="5">
    <source>
        <dbReference type="ARBA" id="ARBA00022632"/>
    </source>
</evidence>
<keyword evidence="17 18" id="KW-1078">G1/S host cell cycle checkpoint dysregulation by virus</keyword>
<dbReference type="GO" id="GO:0042025">
    <property type="term" value="C:host cell nucleus"/>
    <property type="evidence" value="ECO:0007669"/>
    <property type="project" value="UniProtKB-SubCell"/>
</dbReference>
<dbReference type="HAMAP" id="MF_04004">
    <property type="entry name" value="PPV_E7"/>
    <property type="match status" value="1"/>
</dbReference>
<dbReference type="SUPFAM" id="SSF161234">
    <property type="entry name" value="E7 C-terminal domain-like"/>
    <property type="match status" value="1"/>
</dbReference>
<sequence length="94" mass="10324">MHGEVANLQDIVLEDVNDLILPANLLSNEDLSEEAERESDHSPYKVVVHCGCCDSKLKFTVAASPDGIRDFQQLLLGQLSFLCTGCSKAIRYGK</sequence>
<feature type="zinc finger region" evidence="18">
    <location>
        <begin position="50"/>
        <end position="86"/>
    </location>
</feature>
<keyword evidence="7 18" id="KW-0863">Zinc-finger</keyword>
<keyword evidence="3 18" id="KW-1048">Host nucleus</keyword>
<evidence type="ECO:0000256" key="11">
    <source>
        <dbReference type="ARBA" id="ARBA00023125"/>
    </source>
</evidence>
<comment type="subcellular location">
    <subcellularLocation>
        <location evidence="18">Host cytoplasm</location>
    </subcellularLocation>
    <subcellularLocation>
        <location evidence="18">Host nucleus</location>
    </subcellularLocation>
    <text evidence="18">Predominantly found in the host nucleus.</text>
</comment>
<reference evidence="21" key="1">
    <citation type="submission" date="2017-08" db="EMBL/GenBank/DDBJ databases">
        <title>HPV diversity in WHIM patients.</title>
        <authorList>
            <person name="Pastrana D.V."/>
            <person name="Peretti A."/>
            <person name="Welch N.L."/>
            <person name="Borgogna C."/>
            <person name="Badolato R."/>
            <person name="Gariglio M."/>
            <person name="FitzGerald P.C."/>
            <person name="McIntosh C.E."/>
            <person name="Van Doorslaer K."/>
            <person name="McBride A."/>
            <person name="Bliskovsky V."/>
            <person name="Velez D."/>
            <person name="Cho E."/>
            <person name="Brownell I."/>
            <person name="Liu J.S."/>
            <person name="Gonzalez C.M."/>
            <person name="Maldarelli F."/>
            <person name="Lisco A."/>
            <person name="Androphy E.J."/>
            <person name="Uldrick T.S."/>
            <person name="Yarchoan R."/>
            <person name="Dvoretzky I."/>
            <person name="Holland S.M."/>
            <person name="Freeman A.F."/>
            <person name="Murphy P.M."/>
            <person name="McDermott D.H."/>
            <person name="Buck C.B."/>
        </authorList>
    </citation>
    <scope>NUCLEOTIDE SEQUENCE [LARGE SCALE GENOMIC DNA]</scope>
</reference>
<evidence type="ECO:0000256" key="8">
    <source>
        <dbReference type="ARBA" id="ARBA00022830"/>
    </source>
</evidence>
<organism evidence="20 21">
    <name type="scientific">Gammapapillomavirus 7</name>
    <dbReference type="NCBI Taxonomy" id="1175849"/>
    <lineage>
        <taxon>Viruses</taxon>
        <taxon>Monodnaviria</taxon>
        <taxon>Shotokuvirae</taxon>
        <taxon>Cossaviricota</taxon>
        <taxon>Papovaviricetes</taxon>
        <taxon>Zurhausenvirales</taxon>
        <taxon>Papillomaviridae</taxon>
        <taxon>Firstpapillomavirinae</taxon>
        <taxon>Gammapapillomavirus</taxon>
    </lineage>
</organism>
<evidence type="ECO:0000256" key="17">
    <source>
        <dbReference type="ARBA" id="ARBA00023309"/>
    </source>
</evidence>
<evidence type="ECO:0000256" key="7">
    <source>
        <dbReference type="ARBA" id="ARBA00022771"/>
    </source>
</evidence>
<dbReference type="Gene3D" id="3.30.160.330">
    <property type="match status" value="1"/>
</dbReference>
<dbReference type="GO" id="GO:0039502">
    <property type="term" value="P:symbiont-mediated suppression of host type I interferon-mediated signaling pathway"/>
    <property type="evidence" value="ECO:0007669"/>
    <property type="project" value="UniProtKB-UniRule"/>
</dbReference>
<evidence type="ECO:0000256" key="14">
    <source>
        <dbReference type="ARBA" id="ARBA00023200"/>
    </source>
</evidence>
<keyword evidence="4 18" id="KW-0945">Host-virus interaction</keyword>